<dbReference type="Proteomes" id="UP000664628">
    <property type="component" value="Unassembled WGS sequence"/>
</dbReference>
<dbReference type="InterPro" id="IPR015947">
    <property type="entry name" value="PUA-like_sf"/>
</dbReference>
<dbReference type="HAMAP" id="MF_00771">
    <property type="entry name" value="UPF0310"/>
    <property type="match status" value="1"/>
</dbReference>
<dbReference type="Gene3D" id="3.10.590.10">
    <property type="entry name" value="ph1033 like domains"/>
    <property type="match status" value="1"/>
</dbReference>
<evidence type="ECO:0000313" key="4">
    <source>
        <dbReference type="Proteomes" id="UP000664628"/>
    </source>
</evidence>
<accession>A0ABS3JLC9</accession>
<dbReference type="InterPro" id="IPR022996">
    <property type="entry name" value="UPF0310"/>
</dbReference>
<protein>
    <recommendedName>
        <fullName evidence="1">UPF0310 protein J2I46_19635</fullName>
    </recommendedName>
</protein>
<dbReference type="CDD" id="cd21132">
    <property type="entry name" value="EVE-like"/>
    <property type="match status" value="1"/>
</dbReference>
<proteinExistence type="inferred from homology"/>
<evidence type="ECO:0000259" key="2">
    <source>
        <dbReference type="Pfam" id="PF01878"/>
    </source>
</evidence>
<comment type="similarity">
    <text evidence="1">Belongs to the UPF0310 family.</text>
</comment>
<evidence type="ECO:0000256" key="1">
    <source>
        <dbReference type="HAMAP-Rule" id="MF_00771"/>
    </source>
</evidence>
<dbReference type="SUPFAM" id="SSF88697">
    <property type="entry name" value="PUA domain-like"/>
    <property type="match status" value="1"/>
</dbReference>
<name>A0ABS3JLC9_9BACT</name>
<reference evidence="3 4" key="1">
    <citation type="submission" date="2021-03" db="EMBL/GenBank/DDBJ databases">
        <title>Fibrella sp. HMF5405 genome sequencing and assembly.</title>
        <authorList>
            <person name="Kang H."/>
            <person name="Kim H."/>
            <person name="Bae S."/>
            <person name="Joh K."/>
        </authorList>
    </citation>
    <scope>NUCLEOTIDE SEQUENCE [LARGE SCALE GENOMIC DNA]</scope>
    <source>
        <strain evidence="3 4">HMF5405</strain>
    </source>
</reference>
<keyword evidence="4" id="KW-1185">Reference proteome</keyword>
<dbReference type="InterPro" id="IPR002740">
    <property type="entry name" value="EVE_domain"/>
</dbReference>
<dbReference type="Pfam" id="PF01878">
    <property type="entry name" value="EVE"/>
    <property type="match status" value="1"/>
</dbReference>
<evidence type="ECO:0000313" key="3">
    <source>
        <dbReference type="EMBL" id="MBO0950813.1"/>
    </source>
</evidence>
<dbReference type="RefSeq" id="WP_207330758.1">
    <property type="nucleotide sequence ID" value="NZ_JAFMYW010000006.1"/>
</dbReference>
<sequence length="144" mass="16190">MNESTQYWVVVASKDHVQRGVAGGFMQANHGKKAPLMRVKPGDWVVFYSPKNALEGDEKCQSFTAIGQASGDNLYQFAVTDNFTPFRRAVQFYPAQDASILPLIDALAFISNKKSWGYPFRFGFFEINSHDFDLIRAVMLGNKV</sequence>
<dbReference type="NCBIfam" id="NF002616">
    <property type="entry name" value="PRK02268.1-2"/>
    <property type="match status" value="1"/>
</dbReference>
<dbReference type="EMBL" id="JAFMYW010000006">
    <property type="protein sequence ID" value="MBO0950813.1"/>
    <property type="molecule type" value="Genomic_DNA"/>
</dbReference>
<organism evidence="3 4">
    <name type="scientific">Fibrella forsythiae</name>
    <dbReference type="NCBI Taxonomy" id="2817061"/>
    <lineage>
        <taxon>Bacteria</taxon>
        <taxon>Pseudomonadati</taxon>
        <taxon>Bacteroidota</taxon>
        <taxon>Cytophagia</taxon>
        <taxon>Cytophagales</taxon>
        <taxon>Spirosomataceae</taxon>
        <taxon>Fibrella</taxon>
    </lineage>
</organism>
<gene>
    <name evidence="3" type="ORF">J2I46_19635</name>
</gene>
<comment type="caution">
    <text evidence="3">The sequence shown here is derived from an EMBL/GenBank/DDBJ whole genome shotgun (WGS) entry which is preliminary data.</text>
</comment>
<feature type="domain" description="EVE" evidence="2">
    <location>
        <begin position="6"/>
        <end position="136"/>
    </location>
</feature>